<name>A0A916JFN8_9BACT</name>
<dbReference type="Pfam" id="PF22028">
    <property type="entry name" value="DUF6934"/>
    <property type="match status" value="1"/>
</dbReference>
<sequence length="178" mass="20663">MELERYQTEQQSENAYLFYSEGENGYFPMLVSVDRVFENKQIFNLALLVLDKRGKWSDRIETKNGDDEKILATAGVIGLEFLAQNPDATLIAAGTVIKDKDGNDLPRKRTRKYQMGINKYHDFLSQHYDIRALVADKDGKGNILGKYPNWTGRWEIFRERTNYDAFLLSLKKEVEEQV</sequence>
<dbReference type="EMBL" id="CAJRAF010000002">
    <property type="protein sequence ID" value="CAG5010114.1"/>
    <property type="molecule type" value="Genomic_DNA"/>
</dbReference>
<organism evidence="1 2">
    <name type="scientific">Dyadobacter helix</name>
    <dbReference type="NCBI Taxonomy" id="2822344"/>
    <lineage>
        <taxon>Bacteria</taxon>
        <taxon>Pseudomonadati</taxon>
        <taxon>Bacteroidota</taxon>
        <taxon>Cytophagia</taxon>
        <taxon>Cytophagales</taxon>
        <taxon>Spirosomataceae</taxon>
        <taxon>Dyadobacter</taxon>
    </lineage>
</organism>
<accession>A0A916JFN8</accession>
<dbReference type="InterPro" id="IPR053865">
    <property type="entry name" value="DUF6934"/>
</dbReference>
<dbReference type="AlphaFoldDB" id="A0A916JFN8"/>
<evidence type="ECO:0000313" key="2">
    <source>
        <dbReference type="Proteomes" id="UP000680038"/>
    </source>
</evidence>
<keyword evidence="2" id="KW-1185">Reference proteome</keyword>
<proteinExistence type="predicted"/>
<gene>
    <name evidence="1" type="ORF">DYBT9275_04647</name>
</gene>
<protein>
    <submittedName>
        <fullName evidence="1">Uncharacterized protein</fullName>
    </submittedName>
</protein>
<comment type="caution">
    <text evidence="1">The sequence shown here is derived from an EMBL/GenBank/DDBJ whole genome shotgun (WGS) entry which is preliminary data.</text>
</comment>
<dbReference type="RefSeq" id="WP_215240998.1">
    <property type="nucleotide sequence ID" value="NZ_CAJRAF010000002.1"/>
</dbReference>
<dbReference type="Proteomes" id="UP000680038">
    <property type="component" value="Unassembled WGS sequence"/>
</dbReference>
<reference evidence="1" key="1">
    <citation type="submission" date="2021-04" db="EMBL/GenBank/DDBJ databases">
        <authorList>
            <person name="Rodrigo-Torres L."/>
            <person name="Arahal R. D."/>
            <person name="Lucena T."/>
        </authorList>
    </citation>
    <scope>NUCLEOTIDE SEQUENCE</scope>
    <source>
        <strain evidence="1">CECT 9275</strain>
    </source>
</reference>
<evidence type="ECO:0000313" key="1">
    <source>
        <dbReference type="EMBL" id="CAG5010114.1"/>
    </source>
</evidence>